<dbReference type="Proteomes" id="UP001444661">
    <property type="component" value="Unassembled WGS sequence"/>
</dbReference>
<protein>
    <submittedName>
        <fullName evidence="2">HET-domain-containing protein</fullName>
    </submittedName>
</protein>
<dbReference type="Pfam" id="PF06985">
    <property type="entry name" value="HET"/>
    <property type="match status" value="1"/>
</dbReference>
<accession>A0ABR1SEQ7</accession>
<evidence type="ECO:0000313" key="2">
    <source>
        <dbReference type="EMBL" id="KAK8029714.1"/>
    </source>
</evidence>
<name>A0ABR1SEQ7_9PEZI</name>
<dbReference type="PANTHER" id="PTHR24148:SF64">
    <property type="entry name" value="HETEROKARYON INCOMPATIBILITY DOMAIN-CONTAINING PROTEIN"/>
    <property type="match status" value="1"/>
</dbReference>
<evidence type="ECO:0000313" key="3">
    <source>
        <dbReference type="Proteomes" id="UP001444661"/>
    </source>
</evidence>
<sequence length="523" mass="59753">MEEHQHAHLGSPDLIRVLDLLPSPIPTAQIRCRLRQVPLGGPKTKYEALSYVWGAPKGDQPIICDGQRLLVTLNCHNALVQLRRRFRCRTLWVDAICINQKDDEISIQERNQQVMRMGEIFHRATCVVIWLGPNASAATVIRDAKNRDRMSRLSCFLYPYEPRRRLQWSTLMIPFAKLAMAYLAYLPGLLTVPCVARSLGYSDSDMVWHKLQLLQDPWFSRVWTVQEVAFARSAIVRCGRLELPWHLLGTVLCTSLARRHNSCRVVQFRCMDGYVLFEPFDGDLLAGGDTRPQQVVLFRSLPYLRCIDPHDKIFGLYALLRYWGVELAAPDYNREVTQLFQELVVYFIQRWGSLEALTITLPASSSAGLPSWTPDWLTAPLTHEYFDVSGTFDTYDVCYHDATNKSKAKVDWDRNRGSLRLKGKRVGYIKASVACSPNGPLDAIEPGQFTDHFRITQEWCQANIEQLGDYSAWSLEDIFRLNHSGVEKRIVDYWLLKMVYPDVEDAAAVLRSPGSDPQSISDA</sequence>
<keyword evidence="3" id="KW-1185">Reference proteome</keyword>
<comment type="caution">
    <text evidence="2">The sequence shown here is derived from an EMBL/GenBank/DDBJ whole genome shotgun (WGS) entry which is preliminary data.</text>
</comment>
<organism evidence="2 3">
    <name type="scientific">Apiospora rasikravindrae</name>
    <dbReference type="NCBI Taxonomy" id="990691"/>
    <lineage>
        <taxon>Eukaryota</taxon>
        <taxon>Fungi</taxon>
        <taxon>Dikarya</taxon>
        <taxon>Ascomycota</taxon>
        <taxon>Pezizomycotina</taxon>
        <taxon>Sordariomycetes</taxon>
        <taxon>Xylariomycetidae</taxon>
        <taxon>Amphisphaeriales</taxon>
        <taxon>Apiosporaceae</taxon>
        <taxon>Apiospora</taxon>
    </lineage>
</organism>
<dbReference type="EMBL" id="JAQQWK010000010">
    <property type="protein sequence ID" value="KAK8029714.1"/>
    <property type="molecule type" value="Genomic_DNA"/>
</dbReference>
<gene>
    <name evidence="2" type="ORF">PG993_011005</name>
</gene>
<feature type="domain" description="Heterokaryon incompatibility" evidence="1">
    <location>
        <begin position="46"/>
        <end position="227"/>
    </location>
</feature>
<proteinExistence type="predicted"/>
<dbReference type="InterPro" id="IPR052895">
    <property type="entry name" value="HetReg/Transcr_Mod"/>
</dbReference>
<dbReference type="InterPro" id="IPR010730">
    <property type="entry name" value="HET"/>
</dbReference>
<evidence type="ECO:0000259" key="1">
    <source>
        <dbReference type="Pfam" id="PF06985"/>
    </source>
</evidence>
<dbReference type="PANTHER" id="PTHR24148">
    <property type="entry name" value="ANKYRIN REPEAT DOMAIN-CONTAINING PROTEIN 39 HOMOLOG-RELATED"/>
    <property type="match status" value="1"/>
</dbReference>
<reference evidence="2 3" key="1">
    <citation type="submission" date="2023-01" db="EMBL/GenBank/DDBJ databases">
        <title>Analysis of 21 Apiospora genomes using comparative genomics revels a genus with tremendous synthesis potential of carbohydrate active enzymes and secondary metabolites.</title>
        <authorList>
            <person name="Sorensen T."/>
        </authorList>
    </citation>
    <scope>NUCLEOTIDE SEQUENCE [LARGE SCALE GENOMIC DNA]</scope>
    <source>
        <strain evidence="2 3">CBS 33761</strain>
    </source>
</reference>